<dbReference type="STRING" id="401625.A0A0P1BC47"/>
<dbReference type="InterPro" id="IPR019024">
    <property type="entry name" value="RNase_H2_suB_wHTH"/>
</dbReference>
<dbReference type="AlphaFoldDB" id="A0A0P1BC47"/>
<dbReference type="PANTHER" id="PTHR13383:SF11">
    <property type="entry name" value="RIBONUCLEASE H2 SUBUNIT B"/>
    <property type="match status" value="1"/>
</dbReference>
<dbReference type="Gene3D" id="1.10.20.120">
    <property type="match status" value="1"/>
</dbReference>
<name>A0A0P1BC47_9BASI</name>
<protein>
    <recommendedName>
        <fullName evidence="2">Ribonuclease H2 subunit B wHTH domain-containing protein</fullName>
    </recommendedName>
</protein>
<keyword evidence="4" id="KW-1185">Reference proteome</keyword>
<dbReference type="PANTHER" id="PTHR13383">
    <property type="entry name" value="RIBONUCLEASE H2 SUBUNIT B"/>
    <property type="match status" value="1"/>
</dbReference>
<dbReference type="InterPro" id="IPR040456">
    <property type="entry name" value="RNase_H2_suB"/>
</dbReference>
<dbReference type="OrthoDB" id="29098at2759"/>
<dbReference type="Pfam" id="PF09468">
    <property type="entry name" value="RNase_H2-Ydr279"/>
    <property type="match status" value="1"/>
</dbReference>
<evidence type="ECO:0000313" key="4">
    <source>
        <dbReference type="Proteomes" id="UP000054845"/>
    </source>
</evidence>
<evidence type="ECO:0000256" key="1">
    <source>
        <dbReference type="SAM" id="MobiDB-lite"/>
    </source>
</evidence>
<sequence>MPKKIVLLAPDQAWPSTVSSASTKRLLSLPHPRTHKPATFLLTDEQHRDGPRGNSTNHAAEAMDAWSMHELQAHRDGPRGNSTSHAAEAMDAWSMYELQAVRPLAGGSRSWFLTPKGASEEHTGTTSQTDAASGQEDEGSVVSDGALHIFTPIDPLFVLLPIYSALNYANVDSPAAYLTLEDLLQRASSKLYAEHARGLSAQQAANRTKNENLEKYEEEGEWEDVQSVASSKAVKERLEESCEVMNVSSTLQTYRPSASRVLSLLRSKLSKLENQDTFEQASSTLGRQLVKTVEADATGEERAAARRNIALDTICAYLDEDWKQRFKSGLQADGLLSDEAAANSAGG</sequence>
<evidence type="ECO:0000259" key="2">
    <source>
        <dbReference type="Pfam" id="PF09468"/>
    </source>
</evidence>
<dbReference type="Proteomes" id="UP000054845">
    <property type="component" value="Unassembled WGS sequence"/>
</dbReference>
<evidence type="ECO:0000313" key="3">
    <source>
        <dbReference type="EMBL" id="CEH12854.1"/>
    </source>
</evidence>
<organism evidence="3 4">
    <name type="scientific">Ceraceosorus bombacis</name>
    <dbReference type="NCBI Taxonomy" id="401625"/>
    <lineage>
        <taxon>Eukaryota</taxon>
        <taxon>Fungi</taxon>
        <taxon>Dikarya</taxon>
        <taxon>Basidiomycota</taxon>
        <taxon>Ustilaginomycotina</taxon>
        <taxon>Exobasidiomycetes</taxon>
        <taxon>Ceraceosorales</taxon>
        <taxon>Ceraceosoraceae</taxon>
        <taxon>Ceraceosorus</taxon>
    </lineage>
</organism>
<feature type="region of interest" description="Disordered" evidence="1">
    <location>
        <begin position="112"/>
        <end position="139"/>
    </location>
</feature>
<reference evidence="3 4" key="1">
    <citation type="submission" date="2014-09" db="EMBL/GenBank/DDBJ databases">
        <authorList>
            <person name="Magalhaes I.L.F."/>
            <person name="Oliveira U."/>
            <person name="Santos F.R."/>
            <person name="Vidigal T.H.D.A."/>
            <person name="Brescovit A.D."/>
            <person name="Santos A.J."/>
        </authorList>
    </citation>
    <scope>NUCLEOTIDE SEQUENCE [LARGE SCALE GENOMIC DNA]</scope>
</reference>
<accession>A0A0P1BC47</accession>
<feature type="domain" description="Ribonuclease H2 subunit B wHTH" evidence="2">
    <location>
        <begin position="157"/>
        <end position="326"/>
    </location>
</feature>
<dbReference type="GO" id="GO:0006401">
    <property type="term" value="P:RNA catabolic process"/>
    <property type="evidence" value="ECO:0007669"/>
    <property type="project" value="TreeGrafter"/>
</dbReference>
<dbReference type="GO" id="GO:0005654">
    <property type="term" value="C:nucleoplasm"/>
    <property type="evidence" value="ECO:0007669"/>
    <property type="project" value="TreeGrafter"/>
</dbReference>
<dbReference type="GO" id="GO:0032299">
    <property type="term" value="C:ribonuclease H2 complex"/>
    <property type="evidence" value="ECO:0007669"/>
    <property type="project" value="InterPro"/>
</dbReference>
<proteinExistence type="predicted"/>
<dbReference type="EMBL" id="CCYA01000192">
    <property type="protein sequence ID" value="CEH12854.1"/>
    <property type="molecule type" value="Genomic_DNA"/>
</dbReference>